<organism evidence="1 2">
    <name type="scientific">Pseudoalteromonas arctica</name>
    <dbReference type="NCBI Taxonomy" id="394751"/>
    <lineage>
        <taxon>Bacteria</taxon>
        <taxon>Pseudomonadati</taxon>
        <taxon>Pseudomonadota</taxon>
        <taxon>Gammaproteobacteria</taxon>
        <taxon>Alteromonadales</taxon>
        <taxon>Pseudoalteromonadaceae</taxon>
        <taxon>Pseudoalteromonas</taxon>
    </lineage>
</organism>
<evidence type="ECO:0000313" key="1">
    <source>
        <dbReference type="EMBL" id="NMM42782.1"/>
    </source>
</evidence>
<dbReference type="AlphaFoldDB" id="A0A7Y0DW95"/>
<protein>
    <submittedName>
        <fullName evidence="1">RepB family plasmid replication initiator protein</fullName>
    </submittedName>
</protein>
<reference evidence="1" key="1">
    <citation type="submission" date="2020-04" db="EMBL/GenBank/DDBJ databases">
        <title>Genome Sequencing for Pseudoaltermonas arctica.</title>
        <authorList>
            <person name="Elkins N.S."/>
        </authorList>
    </citation>
    <scope>NUCLEOTIDE SEQUENCE [LARGE SCALE GENOMIC DNA]</scope>
    <source>
        <strain evidence="1">NEC-BIFX-2020_0012</strain>
    </source>
</reference>
<dbReference type="Proteomes" id="UP000570493">
    <property type="component" value="Unassembled WGS sequence"/>
</dbReference>
<name>A0A7Y0DW95_9GAMM</name>
<gene>
    <name evidence="1" type="ORF">HHO47_18760</name>
</gene>
<sequence length="269" mass="31052">MAYFECKMTHVNLKSDMFSMVWPVFALDGKSKSVLDFSYKGVSIKIVPSVLGRATIKDKEVLIYCMSHIMAAKNAKLELSNTVRFNTYDLLKATGRGTSGKEYKLVEKALYRLAGTLITTDYKFNGRRFLESMGLIEGFKLIEGSGLSRWQVTLPDWLIESIDDNDVLTLHEDYFQLSKPFDRRLYEVCRKRCGRPSKQVIKLDNLRERIGIRSSLADLKKRLKKIEKILDYLLKVEGDSLFIFRDTESGRMELAKLNSELFMKRINRG</sequence>
<dbReference type="InterPro" id="IPR018777">
    <property type="entry name" value="Replication_initiator_prot_A"/>
</dbReference>
<accession>A0A7Y0DW95</accession>
<dbReference type="Pfam" id="PF10134">
    <property type="entry name" value="RPA"/>
    <property type="match status" value="1"/>
</dbReference>
<comment type="caution">
    <text evidence="1">The sequence shown here is derived from an EMBL/GenBank/DDBJ whole genome shotgun (WGS) entry which is preliminary data.</text>
</comment>
<evidence type="ECO:0000313" key="2">
    <source>
        <dbReference type="Proteomes" id="UP000570493"/>
    </source>
</evidence>
<proteinExistence type="predicted"/>
<keyword evidence="2" id="KW-1185">Reference proteome</keyword>
<dbReference type="EMBL" id="JABBMT010000066">
    <property type="protein sequence ID" value="NMM42782.1"/>
    <property type="molecule type" value="Genomic_DNA"/>
</dbReference>